<name>A0A2T7BUQ6_9STAP</name>
<dbReference type="GO" id="GO:0043590">
    <property type="term" value="C:bacterial nucleoid"/>
    <property type="evidence" value="ECO:0007669"/>
    <property type="project" value="TreeGrafter"/>
</dbReference>
<dbReference type="STRING" id="1212545.SARL_08964"/>
<gene>
    <name evidence="4 7" type="primary">recO</name>
    <name evidence="7" type="ORF">NCTC12413_01364</name>
    <name evidence="6" type="ORF">SAR03_10300</name>
</gene>
<dbReference type="RefSeq" id="WP_002510512.1">
    <property type="nucleotide sequence ID" value="NZ_AP019698.1"/>
</dbReference>
<evidence type="ECO:0000313" key="9">
    <source>
        <dbReference type="Proteomes" id="UP000321598"/>
    </source>
</evidence>
<dbReference type="Proteomes" id="UP000321598">
    <property type="component" value="Unassembled WGS sequence"/>
</dbReference>
<dbReference type="SUPFAM" id="SSF57863">
    <property type="entry name" value="ArfGap/RecO-like zinc finger"/>
    <property type="match status" value="1"/>
</dbReference>
<comment type="similarity">
    <text evidence="4">Belongs to the RecO family.</text>
</comment>
<dbReference type="InterPro" id="IPR012340">
    <property type="entry name" value="NA-bd_OB-fold"/>
</dbReference>
<dbReference type="OrthoDB" id="9797083at2"/>
<reference evidence="6 9" key="2">
    <citation type="submission" date="2019-07" db="EMBL/GenBank/DDBJ databases">
        <title>Whole genome shotgun sequence of Staphylococcus arlettae NBRC 109765.</title>
        <authorList>
            <person name="Hosoyama A."/>
            <person name="Uohara A."/>
            <person name="Ohji S."/>
            <person name="Ichikawa N."/>
        </authorList>
    </citation>
    <scope>NUCLEOTIDE SEQUENCE [LARGE SCALE GENOMIC DNA]</scope>
    <source>
        <strain evidence="6 9">NBRC 109765</strain>
    </source>
</reference>
<evidence type="ECO:0000259" key="5">
    <source>
        <dbReference type="Pfam" id="PF11967"/>
    </source>
</evidence>
<evidence type="ECO:0000256" key="2">
    <source>
        <dbReference type="ARBA" id="ARBA00023172"/>
    </source>
</evidence>
<dbReference type="Proteomes" id="UP000254956">
    <property type="component" value="Unassembled WGS sequence"/>
</dbReference>
<evidence type="ECO:0000256" key="4">
    <source>
        <dbReference type="HAMAP-Rule" id="MF_00201"/>
    </source>
</evidence>
<accession>A0A2T7BUQ6</accession>
<evidence type="ECO:0000313" key="6">
    <source>
        <dbReference type="EMBL" id="GEP99992.1"/>
    </source>
</evidence>
<dbReference type="GeneID" id="97287640"/>
<evidence type="ECO:0000313" key="7">
    <source>
        <dbReference type="EMBL" id="SUJ18879.1"/>
    </source>
</evidence>
<dbReference type="SUPFAM" id="SSF50249">
    <property type="entry name" value="Nucleic acid-binding proteins"/>
    <property type="match status" value="1"/>
</dbReference>
<dbReference type="EMBL" id="UGZE01000001">
    <property type="protein sequence ID" value="SUJ18879.1"/>
    <property type="molecule type" value="Genomic_DNA"/>
</dbReference>
<dbReference type="Pfam" id="PF11967">
    <property type="entry name" value="RecO_N"/>
    <property type="match status" value="1"/>
</dbReference>
<dbReference type="PANTHER" id="PTHR33991:SF1">
    <property type="entry name" value="DNA REPAIR PROTEIN RECO"/>
    <property type="match status" value="1"/>
</dbReference>
<evidence type="ECO:0000313" key="8">
    <source>
        <dbReference type="Proteomes" id="UP000254956"/>
    </source>
</evidence>
<dbReference type="InterPro" id="IPR037278">
    <property type="entry name" value="ARFGAP/RecO"/>
</dbReference>
<sequence length="255" mass="28919">MLIKQKGIVIKSVDYGESDKIITILNEHGAKVPLMARRAKKNKTGLQAHTQLFVYGLFIYSKWKGMGTLSSIDVINQNYNLRLDIYESSFASLCTEVIDRAIENDEVSQFNYQLLSFVLQKISNGVSAQLMSVIVLLKNMAKFGFSAIFDHCVLTKNTDQSTLAAYSFKYDGAIAESVIDQDPHAFKLSNRALYLLSILQQLPVSKMNNLNIHSDIVDEMSELVILLYKEYAGMYFKSQKLINQLHRLDNNIEDN</sequence>
<comment type="function">
    <text evidence="4">Involved in DNA repair and RecF pathway recombination.</text>
</comment>
<dbReference type="GO" id="GO:0006302">
    <property type="term" value="P:double-strand break repair"/>
    <property type="evidence" value="ECO:0007669"/>
    <property type="project" value="TreeGrafter"/>
</dbReference>
<dbReference type="EMBL" id="BKAV01000007">
    <property type="protein sequence ID" value="GEP99992.1"/>
    <property type="molecule type" value="Genomic_DNA"/>
</dbReference>
<dbReference type="AlphaFoldDB" id="A0A2T7BUQ6"/>
<evidence type="ECO:0000256" key="1">
    <source>
        <dbReference type="ARBA" id="ARBA00022763"/>
    </source>
</evidence>
<dbReference type="Gene3D" id="2.40.50.140">
    <property type="entry name" value="Nucleic acid-binding proteins"/>
    <property type="match status" value="1"/>
</dbReference>
<reference evidence="7 8" key="1">
    <citation type="submission" date="2018-06" db="EMBL/GenBank/DDBJ databases">
        <authorList>
            <consortium name="Pathogen Informatics"/>
            <person name="Doyle S."/>
        </authorList>
    </citation>
    <scope>NUCLEOTIDE SEQUENCE [LARGE SCALE GENOMIC DNA]</scope>
    <source>
        <strain evidence="7 8">NCTC12413</strain>
    </source>
</reference>
<proteinExistence type="inferred from homology"/>
<keyword evidence="1 4" id="KW-0227">DNA damage</keyword>
<feature type="domain" description="DNA replication/recombination mediator RecO N-terminal" evidence="5">
    <location>
        <begin position="1"/>
        <end position="77"/>
    </location>
</feature>
<dbReference type="PANTHER" id="PTHR33991">
    <property type="entry name" value="DNA REPAIR PROTEIN RECO"/>
    <property type="match status" value="1"/>
</dbReference>
<dbReference type="Pfam" id="PF02565">
    <property type="entry name" value="RecO_C"/>
    <property type="match status" value="1"/>
</dbReference>
<dbReference type="InterPro" id="IPR003717">
    <property type="entry name" value="RecO"/>
</dbReference>
<keyword evidence="2 4" id="KW-0233">DNA recombination</keyword>
<dbReference type="HAMAP" id="MF_00201">
    <property type="entry name" value="RecO"/>
    <property type="match status" value="1"/>
</dbReference>
<dbReference type="GO" id="GO:0006310">
    <property type="term" value="P:DNA recombination"/>
    <property type="evidence" value="ECO:0007669"/>
    <property type="project" value="UniProtKB-UniRule"/>
</dbReference>
<keyword evidence="9" id="KW-1185">Reference proteome</keyword>
<organism evidence="7 8">
    <name type="scientific">Staphylococcus arlettae</name>
    <dbReference type="NCBI Taxonomy" id="29378"/>
    <lineage>
        <taxon>Bacteria</taxon>
        <taxon>Bacillati</taxon>
        <taxon>Bacillota</taxon>
        <taxon>Bacilli</taxon>
        <taxon>Bacillales</taxon>
        <taxon>Staphylococcaceae</taxon>
        <taxon>Staphylococcus</taxon>
    </lineage>
</organism>
<dbReference type="NCBIfam" id="TIGR00613">
    <property type="entry name" value="reco"/>
    <property type="match status" value="1"/>
</dbReference>
<protein>
    <recommendedName>
        <fullName evidence="4">DNA repair protein RecO</fullName>
    </recommendedName>
    <alternativeName>
        <fullName evidence="4">Recombination protein O</fullName>
    </alternativeName>
</protein>
<dbReference type="InterPro" id="IPR022572">
    <property type="entry name" value="DNA_rep/recomb_RecO_N"/>
</dbReference>
<keyword evidence="3 4" id="KW-0234">DNA repair</keyword>
<evidence type="ECO:0000256" key="3">
    <source>
        <dbReference type="ARBA" id="ARBA00023204"/>
    </source>
</evidence>